<proteinExistence type="predicted"/>
<dbReference type="NCBIfam" id="TIGR01509">
    <property type="entry name" value="HAD-SF-IA-v3"/>
    <property type="match status" value="1"/>
</dbReference>
<dbReference type="GO" id="GO:0016787">
    <property type="term" value="F:hydrolase activity"/>
    <property type="evidence" value="ECO:0007669"/>
    <property type="project" value="UniProtKB-KW"/>
</dbReference>
<dbReference type="InterPro" id="IPR023214">
    <property type="entry name" value="HAD_sf"/>
</dbReference>
<dbReference type="CDD" id="cd02603">
    <property type="entry name" value="HAD_sEH-N_like"/>
    <property type="match status" value="1"/>
</dbReference>
<name>A0A139QR42_STROR</name>
<keyword evidence="1" id="KW-0378">Hydrolase</keyword>
<dbReference type="SUPFAM" id="SSF56784">
    <property type="entry name" value="HAD-like"/>
    <property type="match status" value="1"/>
</dbReference>
<organism evidence="1 2">
    <name type="scientific">Streptococcus oralis</name>
    <dbReference type="NCBI Taxonomy" id="1303"/>
    <lineage>
        <taxon>Bacteria</taxon>
        <taxon>Bacillati</taxon>
        <taxon>Bacillota</taxon>
        <taxon>Bacilli</taxon>
        <taxon>Lactobacillales</taxon>
        <taxon>Streptococcaceae</taxon>
        <taxon>Streptococcus</taxon>
    </lineage>
</organism>
<dbReference type="RefSeq" id="WP_061408246.1">
    <property type="nucleotide sequence ID" value="NZ_KQ970760.1"/>
</dbReference>
<gene>
    <name evidence="1" type="ORF">SORDD24_00983</name>
</gene>
<dbReference type="SFLD" id="SFLDS00003">
    <property type="entry name" value="Haloacid_Dehalogenase"/>
    <property type="match status" value="1"/>
</dbReference>
<dbReference type="SFLD" id="SFLDG01129">
    <property type="entry name" value="C1.5:_HAD__Beta-PGM__Phosphata"/>
    <property type="match status" value="1"/>
</dbReference>
<dbReference type="Proteomes" id="UP000070353">
    <property type="component" value="Unassembled WGS sequence"/>
</dbReference>
<dbReference type="PRINTS" id="PR00413">
    <property type="entry name" value="HADHALOGNASE"/>
</dbReference>
<comment type="caution">
    <text evidence="1">The sequence shown here is derived from an EMBL/GenBank/DDBJ whole genome shotgun (WGS) entry which is preliminary data.</text>
</comment>
<dbReference type="OrthoDB" id="9797415at2"/>
<dbReference type="Pfam" id="PF00702">
    <property type="entry name" value="Hydrolase"/>
    <property type="match status" value="1"/>
</dbReference>
<dbReference type="PATRIC" id="fig|1303.84.peg.1065"/>
<evidence type="ECO:0000313" key="2">
    <source>
        <dbReference type="Proteomes" id="UP000070353"/>
    </source>
</evidence>
<dbReference type="AlphaFoldDB" id="A0A139QR42"/>
<accession>A0A139QR42</accession>
<dbReference type="Gene3D" id="1.10.150.240">
    <property type="entry name" value="Putative phosphatase, domain 2"/>
    <property type="match status" value="1"/>
</dbReference>
<reference evidence="1 2" key="1">
    <citation type="submission" date="2016-01" db="EMBL/GenBank/DDBJ databases">
        <title>Highly variable Streptococcus oralis are common among viridans streptococci isolated from primates.</title>
        <authorList>
            <person name="Denapaite D."/>
            <person name="Rieger M."/>
            <person name="Koendgen S."/>
            <person name="Brueckner R."/>
            <person name="Ochigava I."/>
            <person name="Kappeler P."/>
            <person name="Maetz-Rensing K."/>
            <person name="Leendertz F."/>
            <person name="Hakenbeck R."/>
        </authorList>
    </citation>
    <scope>NUCLEOTIDE SEQUENCE [LARGE SCALE GENOMIC DNA]</scope>
    <source>
        <strain evidence="1 2">DD24</strain>
    </source>
</reference>
<dbReference type="InterPro" id="IPR036412">
    <property type="entry name" value="HAD-like_sf"/>
</dbReference>
<sequence length="211" mass="24593">MDKNIKQIIFDMGNVLIEWDAKKIIAAIESDPKRQETLFQTIMESGIWEQQDSGELAIERASRLVKDQLDESYEPAIDKVFYRWFDYVKVNTQLQDYAIRLKHQGYALYILSNTSEIYYQLVKEGKLPIAQVLSGKVLSFEENRMKPDPKIFRLLCERYGLDAKACLYVDDLQQNVLVAQSLGMSVLQCHDFPQVLEDLQLMLKRKGFFHS</sequence>
<dbReference type="Gene3D" id="3.40.50.1000">
    <property type="entry name" value="HAD superfamily/HAD-like"/>
    <property type="match status" value="1"/>
</dbReference>
<dbReference type="InterPro" id="IPR023198">
    <property type="entry name" value="PGP-like_dom2"/>
</dbReference>
<protein>
    <submittedName>
        <fullName evidence="1">HAD superfamily hydrolase</fullName>
    </submittedName>
</protein>
<dbReference type="PANTHER" id="PTHR43611">
    <property type="entry name" value="ALPHA-D-GLUCOSE 1-PHOSPHATE PHOSPHATASE"/>
    <property type="match status" value="1"/>
</dbReference>
<dbReference type="PANTHER" id="PTHR43611:SF3">
    <property type="entry name" value="FLAVIN MONONUCLEOTIDE HYDROLASE 1, CHLOROPLATIC"/>
    <property type="match status" value="1"/>
</dbReference>
<evidence type="ECO:0000313" key="1">
    <source>
        <dbReference type="EMBL" id="KXU04982.1"/>
    </source>
</evidence>
<dbReference type="EMBL" id="LQZB01000092">
    <property type="protein sequence ID" value="KXU04982.1"/>
    <property type="molecule type" value="Genomic_DNA"/>
</dbReference>
<dbReference type="InterPro" id="IPR006439">
    <property type="entry name" value="HAD-SF_hydro_IA"/>
</dbReference>